<organism evidence="2 3">
    <name type="scientific">Galerina marginata (strain CBS 339.88)</name>
    <dbReference type="NCBI Taxonomy" id="685588"/>
    <lineage>
        <taxon>Eukaryota</taxon>
        <taxon>Fungi</taxon>
        <taxon>Dikarya</taxon>
        <taxon>Basidiomycota</taxon>
        <taxon>Agaricomycotina</taxon>
        <taxon>Agaricomycetes</taxon>
        <taxon>Agaricomycetidae</taxon>
        <taxon>Agaricales</taxon>
        <taxon>Agaricineae</taxon>
        <taxon>Strophariaceae</taxon>
        <taxon>Galerina</taxon>
    </lineage>
</organism>
<dbReference type="EMBL" id="KL142374">
    <property type="protein sequence ID" value="KDR78465.1"/>
    <property type="molecule type" value="Genomic_DNA"/>
</dbReference>
<dbReference type="HOGENOM" id="CLU_664009_0_0_1"/>
<evidence type="ECO:0000313" key="2">
    <source>
        <dbReference type="EMBL" id="KDR78465.1"/>
    </source>
</evidence>
<dbReference type="Proteomes" id="UP000027222">
    <property type="component" value="Unassembled WGS sequence"/>
</dbReference>
<sequence length="414" mass="44138">MEHWMTWMMNTYILRPYNEEPLEFAIPVLPFCLSNADYNPKPGELFWFMFDRTTRRTAPMAAEIKLLHVGIGLHIEEEFPTLNEPQAPFQTPTPKTGALIWHAHAEGEMEGCRRGISGFFIQCGVVVAHIATSHTLLASPMSSREDCLISSTYILPAPVSMQMQMQYGGVGQEDERVDQQHQPLEAQVSALTSREPSQASSEINSASAGPPPVSEPVRAAALSHPAAALPALPSRDPASGDATIQAIRNSCPWIKARIRARPFSRSSTKRSTSTTYRISSRNRICTSTTGEPVLRAAALAHPAPADRAREGGAVGEWIEEGFGGNMNGNGNGLVERAADADREAAAGEGSGWRWRVGSGSGSSSSASSIHGAGLSLGLSGFNLGMGMGFVGWIWPGGSGIGPEGANDSSPKSGL</sequence>
<proteinExistence type="predicted"/>
<gene>
    <name evidence="2" type="ORF">GALMADRAFT_137538</name>
</gene>
<dbReference type="AlphaFoldDB" id="A0A067T5N6"/>
<keyword evidence="3" id="KW-1185">Reference proteome</keyword>
<protein>
    <submittedName>
        <fullName evidence="2">Uncharacterized protein</fullName>
    </submittedName>
</protein>
<name>A0A067T5N6_GALM3</name>
<feature type="compositionally biased region" description="Polar residues" evidence="1">
    <location>
        <begin position="189"/>
        <end position="207"/>
    </location>
</feature>
<accession>A0A067T5N6</accession>
<evidence type="ECO:0000256" key="1">
    <source>
        <dbReference type="SAM" id="MobiDB-lite"/>
    </source>
</evidence>
<feature type="region of interest" description="Disordered" evidence="1">
    <location>
        <begin position="189"/>
        <end position="221"/>
    </location>
</feature>
<evidence type="ECO:0000313" key="3">
    <source>
        <dbReference type="Proteomes" id="UP000027222"/>
    </source>
</evidence>
<reference evidence="3" key="1">
    <citation type="journal article" date="2014" name="Proc. Natl. Acad. Sci. U.S.A.">
        <title>Extensive sampling of basidiomycete genomes demonstrates inadequacy of the white-rot/brown-rot paradigm for wood decay fungi.</title>
        <authorList>
            <person name="Riley R."/>
            <person name="Salamov A.A."/>
            <person name="Brown D.W."/>
            <person name="Nagy L.G."/>
            <person name="Floudas D."/>
            <person name="Held B.W."/>
            <person name="Levasseur A."/>
            <person name="Lombard V."/>
            <person name="Morin E."/>
            <person name="Otillar R."/>
            <person name="Lindquist E.A."/>
            <person name="Sun H."/>
            <person name="LaButti K.M."/>
            <person name="Schmutz J."/>
            <person name="Jabbour D."/>
            <person name="Luo H."/>
            <person name="Baker S.E."/>
            <person name="Pisabarro A.G."/>
            <person name="Walton J.D."/>
            <person name="Blanchette R.A."/>
            <person name="Henrissat B."/>
            <person name="Martin F."/>
            <person name="Cullen D."/>
            <person name="Hibbett D.S."/>
            <person name="Grigoriev I.V."/>
        </authorList>
    </citation>
    <scope>NUCLEOTIDE SEQUENCE [LARGE SCALE GENOMIC DNA]</scope>
    <source>
        <strain evidence="3">CBS 339.88</strain>
    </source>
</reference>